<dbReference type="InterPro" id="IPR008490">
    <property type="entry name" value="Transposase_InsH_N"/>
</dbReference>
<evidence type="ECO:0000313" key="4">
    <source>
        <dbReference type="Proteomes" id="UP000030403"/>
    </source>
</evidence>
<dbReference type="PANTHER" id="PTHR33408:SF2">
    <property type="entry name" value="TRANSPOSASE DDE DOMAIN-CONTAINING PROTEIN"/>
    <property type="match status" value="1"/>
</dbReference>
<comment type="caution">
    <text evidence="3">The sequence shown here is derived from an EMBL/GenBank/DDBJ whole genome shotgun (WGS) entry which is preliminary data.</text>
</comment>
<sequence length="456" mass="52648">MLRQEPKQLSLHSILYSKIPEHHILKLIDTYIDFSFINELLKETYCTNFGRPAKEPELMCKLLFIQHLYELSDEVTIREANLNLAYMYFIGVNPEDELPDKSLLCKFRRHRLGNSTLDEMMIEITKQCVELGIIKGTGVSIDATHVEANTIKKTPERMMKHLARNIKQLFEEEKEEALTNIPETPDYQEIEDHKEAKAVMKNHLELVIHEAENQGSSTEPQTSEAIQEAKDILADPKFMAQKGIRSLVDLDARVGRKGKNQSFYGYKTEFMMTTDERIITSVRTSDGAAIDGSDTKDLLTETKKSGLCVEEVFGDKAYFRKDILDDIKSLGAKAYIPVSPLVYRMDEEQFSYNKDADEWHCSQGNTTVKKKYYTSNNKDGKREGYKYYFEMNQCKACPLHDQCAKRSARRILTVGVNTPEFYRISQYQKTEAFKEKYKKRASIEGKNAELKRFHGL</sequence>
<accession>A0A0A5FQR5</accession>
<feature type="non-terminal residue" evidence="3">
    <location>
        <position position="456"/>
    </location>
</feature>
<dbReference type="GO" id="GO:0003677">
    <property type="term" value="F:DNA binding"/>
    <property type="evidence" value="ECO:0007669"/>
    <property type="project" value="InterPro"/>
</dbReference>
<dbReference type="GO" id="GO:0004803">
    <property type="term" value="F:transposase activity"/>
    <property type="evidence" value="ECO:0007669"/>
    <property type="project" value="InterPro"/>
</dbReference>
<dbReference type="InterPro" id="IPR047629">
    <property type="entry name" value="IS1182_transpos"/>
</dbReference>
<name>A0A0A5FQR5_9BACI</name>
<dbReference type="NCBIfam" id="NF033551">
    <property type="entry name" value="transpos_IS1182"/>
    <property type="match status" value="1"/>
</dbReference>
<protein>
    <submittedName>
        <fullName evidence="3">Transposase</fullName>
    </submittedName>
</protein>
<evidence type="ECO:0000259" key="1">
    <source>
        <dbReference type="Pfam" id="PF01609"/>
    </source>
</evidence>
<evidence type="ECO:0000259" key="2">
    <source>
        <dbReference type="Pfam" id="PF05598"/>
    </source>
</evidence>
<reference evidence="3 4" key="1">
    <citation type="submission" date="2013-08" db="EMBL/GenBank/DDBJ databases">
        <authorList>
            <person name="Huang J."/>
            <person name="Wang G."/>
        </authorList>
    </citation>
    <scope>NUCLEOTIDE SEQUENCE [LARGE SCALE GENOMIC DNA]</scope>
    <source>
        <strain evidence="3 4">BH030004</strain>
    </source>
</reference>
<dbReference type="eggNOG" id="COG3039">
    <property type="taxonomic scope" value="Bacteria"/>
</dbReference>
<feature type="domain" description="Transposase InsH N-terminal" evidence="2">
    <location>
        <begin position="15"/>
        <end position="109"/>
    </location>
</feature>
<proteinExistence type="predicted"/>
<dbReference type="PANTHER" id="PTHR33408">
    <property type="entry name" value="TRANSPOSASE"/>
    <property type="match status" value="1"/>
</dbReference>
<feature type="domain" description="Transposase IS4-like" evidence="1">
    <location>
        <begin position="255"/>
        <end position="455"/>
    </location>
</feature>
<dbReference type="Pfam" id="PF01609">
    <property type="entry name" value="DDE_Tnp_1"/>
    <property type="match status" value="1"/>
</dbReference>
<dbReference type="InterPro" id="IPR002559">
    <property type="entry name" value="Transposase_11"/>
</dbReference>
<dbReference type="STRING" id="1385511.GCA_000425225_00254"/>
<dbReference type="RefSeq" id="WP_036843945.1">
    <property type="nucleotide sequence ID" value="NZ_AVPF01000157.1"/>
</dbReference>
<keyword evidence="4" id="KW-1185">Reference proteome</keyword>
<evidence type="ECO:0000313" key="3">
    <source>
        <dbReference type="EMBL" id="KGX83111.1"/>
    </source>
</evidence>
<dbReference type="Pfam" id="PF05598">
    <property type="entry name" value="DUF772"/>
    <property type="match status" value="1"/>
</dbReference>
<organism evidence="3 4">
    <name type="scientific">Pontibacillus marinus BH030004 = DSM 16465</name>
    <dbReference type="NCBI Taxonomy" id="1385511"/>
    <lineage>
        <taxon>Bacteria</taxon>
        <taxon>Bacillati</taxon>
        <taxon>Bacillota</taxon>
        <taxon>Bacilli</taxon>
        <taxon>Bacillales</taxon>
        <taxon>Bacillaceae</taxon>
        <taxon>Pontibacillus</taxon>
    </lineage>
</organism>
<dbReference type="Proteomes" id="UP000030403">
    <property type="component" value="Unassembled WGS sequence"/>
</dbReference>
<dbReference type="GO" id="GO:0006313">
    <property type="term" value="P:DNA transposition"/>
    <property type="evidence" value="ECO:0007669"/>
    <property type="project" value="InterPro"/>
</dbReference>
<dbReference type="EMBL" id="AVPF01000157">
    <property type="protein sequence ID" value="KGX83111.1"/>
    <property type="molecule type" value="Genomic_DNA"/>
</dbReference>
<gene>
    <name evidence="3" type="ORF">N783_06885</name>
</gene>
<dbReference type="OrthoDB" id="9789070at2"/>
<dbReference type="AlphaFoldDB" id="A0A0A5FQR5"/>